<dbReference type="GO" id="GO:1990904">
    <property type="term" value="C:ribonucleoprotein complex"/>
    <property type="evidence" value="ECO:0007669"/>
    <property type="project" value="UniProtKB-KW"/>
</dbReference>
<feature type="transmembrane region" description="Helical" evidence="4">
    <location>
        <begin position="58"/>
        <end position="81"/>
    </location>
</feature>
<keyword evidence="3" id="KW-0687">Ribonucleoprotein</keyword>
<evidence type="ECO:0000256" key="2">
    <source>
        <dbReference type="ARBA" id="ARBA00022980"/>
    </source>
</evidence>
<comment type="similarity">
    <text evidence="1">Belongs to the eukaryotic ribosomal protein eL39 family.</text>
</comment>
<dbReference type="GO" id="GO:0005840">
    <property type="term" value="C:ribosome"/>
    <property type="evidence" value="ECO:0007669"/>
    <property type="project" value="UniProtKB-KW"/>
</dbReference>
<evidence type="ECO:0000313" key="6">
    <source>
        <dbReference type="Proteomes" id="UP000078284"/>
    </source>
</evidence>
<dbReference type="PANTHER" id="PTHR31170">
    <property type="entry name" value="BNAC04G53230D PROTEIN"/>
    <property type="match status" value="1"/>
</dbReference>
<dbReference type="InterPro" id="IPR000077">
    <property type="entry name" value="Ribosomal_eL39"/>
</dbReference>
<sequence>MCPSMINNILMRYLNASFCSEVQCRKYDSTRQKKSLSIALHLQKLAFLGSGSDFFGRISPLFTTVCALSFVWRIFFFSFFVDRLCFAYERMNQNEGDALVDSIKAKLAFLSSLSTKCCIYKVPNKLRRLNPDAYTPRLVSFGPLHRGKEELQAMEDQKYRYLLSFIPRTNSSLEDLVRLARTWEQNARSCYAEDVKLHSDEFVEMLVVDGSFLVELLLRSHYPRLRGENDRIFGNSMMITDVCRDMILIENQLPFFVVKEIFLLLLNYYQQGTPSIIQLAQRHFSYFLSRIDDEKFITEPEHFVDLLRSCYLPQFPIKLEYTTVKVDNAPEATELHTAGVRFKPAETSSCLLDISFADGVLKIPTIVVDDLTESLYRNIIGFEQCRCSNKNFLDYIMLLGCFIKSPTDADLLIHSGIIVNYLGNSVDVSNLFNSISKEVIYDRRFYFSMLSENLQAYCNTPWNRWKAILRRDYFHNPWAVASVFAALLLLLLTFIQSVSRLFFVFFASLSSCESHDFKMPSHKSFMIKKKLGKKMRQNRPIPHWIRLRTDNTIRYNAKRRHWRRTKLGF</sequence>
<evidence type="ECO:0000256" key="4">
    <source>
        <dbReference type="SAM" id="Phobius"/>
    </source>
</evidence>
<organism evidence="5 6">
    <name type="scientific">Arabidopsis thaliana</name>
    <name type="common">Mouse-ear cress</name>
    <dbReference type="NCBI Taxonomy" id="3702"/>
    <lineage>
        <taxon>Eukaryota</taxon>
        <taxon>Viridiplantae</taxon>
        <taxon>Streptophyta</taxon>
        <taxon>Embryophyta</taxon>
        <taxon>Tracheophyta</taxon>
        <taxon>Spermatophyta</taxon>
        <taxon>Magnoliopsida</taxon>
        <taxon>eudicotyledons</taxon>
        <taxon>Gunneridae</taxon>
        <taxon>Pentapetalae</taxon>
        <taxon>rosids</taxon>
        <taxon>malvids</taxon>
        <taxon>Brassicales</taxon>
        <taxon>Brassicaceae</taxon>
        <taxon>Camelineae</taxon>
        <taxon>Arabidopsis</taxon>
    </lineage>
</organism>
<dbReference type="GO" id="GO:0003735">
    <property type="term" value="F:structural constituent of ribosome"/>
    <property type="evidence" value="ECO:0007669"/>
    <property type="project" value="InterPro"/>
</dbReference>
<dbReference type="Pfam" id="PF00832">
    <property type="entry name" value="Ribosomal_L39"/>
    <property type="match status" value="1"/>
</dbReference>
<feature type="transmembrane region" description="Helical" evidence="4">
    <location>
        <begin position="473"/>
        <end position="495"/>
    </location>
</feature>
<evidence type="ECO:0000256" key="3">
    <source>
        <dbReference type="ARBA" id="ARBA00023274"/>
    </source>
</evidence>
<proteinExistence type="inferred from homology"/>
<dbReference type="FunFam" id="1.10.1620.10:FF:000001">
    <property type="entry name" value="60S ribosomal protein-like L39"/>
    <property type="match status" value="1"/>
</dbReference>
<dbReference type="SUPFAM" id="SSF48662">
    <property type="entry name" value="Ribosomal protein L39e"/>
    <property type="match status" value="1"/>
</dbReference>
<keyword evidence="2" id="KW-0689">Ribosomal protein</keyword>
<protein>
    <recommendedName>
        <fullName evidence="7">60S ribosomal protein L39</fullName>
    </recommendedName>
</protein>
<evidence type="ECO:0000256" key="1">
    <source>
        <dbReference type="ARBA" id="ARBA00009339"/>
    </source>
</evidence>
<comment type="caution">
    <text evidence="5">The sequence shown here is derived from an EMBL/GenBank/DDBJ whole genome shotgun (WGS) entry which is preliminary data.</text>
</comment>
<dbReference type="PANTHER" id="PTHR31170:SF25">
    <property type="entry name" value="BNAA09G04570D PROTEIN"/>
    <property type="match status" value="1"/>
</dbReference>
<keyword evidence="4" id="KW-0812">Transmembrane</keyword>
<dbReference type="Proteomes" id="UP000078284">
    <property type="component" value="Chromosome 4"/>
</dbReference>
<dbReference type="Gene3D" id="1.10.1620.10">
    <property type="entry name" value="Ribosomal protein L39e"/>
    <property type="match status" value="1"/>
</dbReference>
<gene>
    <name evidence="5" type="ordered locus">AXX17_At4g36650</name>
</gene>
<dbReference type="PROSITE" id="PS00051">
    <property type="entry name" value="RIBOSOMAL_L39E"/>
    <property type="match status" value="1"/>
</dbReference>
<dbReference type="AlphaFoldDB" id="A0A178V6D9"/>
<evidence type="ECO:0000313" key="5">
    <source>
        <dbReference type="EMBL" id="OAP00945.1"/>
    </source>
</evidence>
<dbReference type="InterPro" id="IPR020083">
    <property type="entry name" value="Ribosomal_eL39_CS"/>
</dbReference>
<dbReference type="InterPro" id="IPR004158">
    <property type="entry name" value="DUF247_pln"/>
</dbReference>
<keyword evidence="4" id="KW-1133">Transmembrane helix</keyword>
<reference evidence="6" key="1">
    <citation type="journal article" date="2016" name="Proc. Natl. Acad. Sci. U.S.A.">
        <title>Chromosome-level assembly of Arabidopsis thaliana Ler reveals the extent of translocation and inversion polymorphisms.</title>
        <authorList>
            <person name="Zapata L."/>
            <person name="Ding J."/>
            <person name="Willing E.M."/>
            <person name="Hartwig B."/>
            <person name="Bezdan D."/>
            <person name="Jiao W.B."/>
            <person name="Patel V."/>
            <person name="Velikkakam James G."/>
            <person name="Koornneef M."/>
            <person name="Ossowski S."/>
            <person name="Schneeberger K."/>
        </authorList>
    </citation>
    <scope>NUCLEOTIDE SEQUENCE [LARGE SCALE GENOMIC DNA]</scope>
    <source>
        <strain evidence="6">cv. Landsberg erecta</strain>
    </source>
</reference>
<dbReference type="InterPro" id="IPR023626">
    <property type="entry name" value="Ribosomal_eL39_dom_sf"/>
</dbReference>
<dbReference type="Pfam" id="PF03140">
    <property type="entry name" value="DUF247"/>
    <property type="match status" value="1"/>
</dbReference>
<dbReference type="EMBL" id="LUHQ01000004">
    <property type="protein sequence ID" value="OAP00945.1"/>
    <property type="molecule type" value="Genomic_DNA"/>
</dbReference>
<accession>A0A178V6D9</accession>
<evidence type="ECO:0008006" key="7">
    <source>
        <dbReference type="Google" id="ProtNLM"/>
    </source>
</evidence>
<dbReference type="ExpressionAtlas" id="A0A178V6D9">
    <property type="expression patterns" value="baseline and differential"/>
</dbReference>
<dbReference type="HAMAP" id="MF_00629">
    <property type="entry name" value="Ribosomal_eL39"/>
    <property type="match status" value="1"/>
</dbReference>
<keyword evidence="4" id="KW-0472">Membrane</keyword>
<name>A0A178V6D9_ARATH</name>
<dbReference type="GO" id="GO:0006412">
    <property type="term" value="P:translation"/>
    <property type="evidence" value="ECO:0007669"/>
    <property type="project" value="InterPro"/>
</dbReference>